<protein>
    <submittedName>
        <fullName evidence="1">Uncharacterized protein</fullName>
    </submittedName>
</protein>
<comment type="caution">
    <text evidence="1">The sequence shown here is derived from an EMBL/GenBank/DDBJ whole genome shotgun (WGS) entry which is preliminary data.</text>
</comment>
<accession>A0A6A4MN46</accession>
<proteinExistence type="predicted"/>
<evidence type="ECO:0000313" key="2">
    <source>
        <dbReference type="Proteomes" id="UP000428333"/>
    </source>
</evidence>
<gene>
    <name evidence="1" type="ORF">C3L33_00553</name>
</gene>
<name>A0A6A4MN46_9ERIC</name>
<feature type="non-terminal residue" evidence="1">
    <location>
        <position position="1"/>
    </location>
</feature>
<dbReference type="OrthoDB" id="10477837at2759"/>
<dbReference type="Proteomes" id="UP000428333">
    <property type="component" value="Linkage Group LG01"/>
</dbReference>
<organism evidence="1 2">
    <name type="scientific">Rhododendron williamsianum</name>
    <dbReference type="NCBI Taxonomy" id="262921"/>
    <lineage>
        <taxon>Eukaryota</taxon>
        <taxon>Viridiplantae</taxon>
        <taxon>Streptophyta</taxon>
        <taxon>Embryophyta</taxon>
        <taxon>Tracheophyta</taxon>
        <taxon>Spermatophyta</taxon>
        <taxon>Magnoliopsida</taxon>
        <taxon>eudicotyledons</taxon>
        <taxon>Gunneridae</taxon>
        <taxon>Pentapetalae</taxon>
        <taxon>asterids</taxon>
        <taxon>Ericales</taxon>
        <taxon>Ericaceae</taxon>
        <taxon>Ericoideae</taxon>
        <taxon>Rhodoreae</taxon>
        <taxon>Rhododendron</taxon>
    </lineage>
</organism>
<dbReference type="AlphaFoldDB" id="A0A6A4MN46"/>
<sequence>MNIPLSTTLFPLNVCKTVSGCQPPCSYSDLGCVLRVIDYYAKKSIVANLPAEKPPKEVTTEVQKVLLS</sequence>
<reference evidence="1 2" key="1">
    <citation type="journal article" date="2019" name="Genome Biol. Evol.">
        <title>The Rhododendron genome and chromosomal organization provide insight into shared whole-genome duplications across the heath family (Ericaceae).</title>
        <authorList>
            <person name="Soza V.L."/>
            <person name="Lindsley D."/>
            <person name="Waalkes A."/>
            <person name="Ramage E."/>
            <person name="Patwardhan R.P."/>
            <person name="Burton J.N."/>
            <person name="Adey A."/>
            <person name="Kumar A."/>
            <person name="Qiu R."/>
            <person name="Shendure J."/>
            <person name="Hall B."/>
        </authorList>
    </citation>
    <scope>NUCLEOTIDE SEQUENCE [LARGE SCALE GENOMIC DNA]</scope>
    <source>
        <strain evidence="1">RSF 1966-606</strain>
    </source>
</reference>
<dbReference type="EMBL" id="QEFC01000023">
    <property type="protein sequence ID" value="KAE9467539.1"/>
    <property type="molecule type" value="Genomic_DNA"/>
</dbReference>
<evidence type="ECO:0000313" key="1">
    <source>
        <dbReference type="EMBL" id="KAE9467539.1"/>
    </source>
</evidence>
<keyword evidence="2" id="KW-1185">Reference proteome</keyword>